<accession>A0A9N9ZC27</accession>
<dbReference type="PANTHER" id="PTHR10374">
    <property type="entry name" value="LACTOYLGLUTATHIONE LYASE GLYOXALASE I"/>
    <property type="match status" value="1"/>
</dbReference>
<comment type="caution">
    <text evidence="2">The sequence shown here is derived from an EMBL/GenBank/DDBJ whole genome shotgun (WGS) entry which is preliminary data.</text>
</comment>
<name>A0A9N9ZC27_9HYPO</name>
<protein>
    <recommendedName>
        <fullName evidence="1">VOC domain-containing protein</fullName>
    </recommendedName>
</protein>
<dbReference type="InterPro" id="IPR037523">
    <property type="entry name" value="VOC_core"/>
</dbReference>
<dbReference type="SUPFAM" id="SSF54593">
    <property type="entry name" value="Glyoxalase/Bleomycin resistance protein/Dihydroxybiphenyl dioxygenase"/>
    <property type="match status" value="1"/>
</dbReference>
<dbReference type="PANTHER" id="PTHR10374:SF19">
    <property type="entry name" value="LYASE (GLO1), PUTATIVE (AFU_ORTHOLOGUE AFUA_2G13550)-RELATED"/>
    <property type="match status" value="1"/>
</dbReference>
<reference evidence="2 3" key="2">
    <citation type="submission" date="2021-10" db="EMBL/GenBank/DDBJ databases">
        <authorList>
            <person name="Piombo E."/>
        </authorList>
    </citation>
    <scope>NUCLEOTIDE SEQUENCE [LARGE SCALE GENOMIC DNA]</scope>
</reference>
<dbReference type="InterPro" id="IPR029068">
    <property type="entry name" value="Glyas_Bleomycin-R_OHBP_Dase"/>
</dbReference>
<dbReference type="AlphaFoldDB" id="A0A9N9ZC27"/>
<dbReference type="OrthoDB" id="16820at2759"/>
<dbReference type="Pfam" id="PF00903">
    <property type="entry name" value="Glyoxalase"/>
    <property type="match status" value="1"/>
</dbReference>
<evidence type="ECO:0000313" key="2">
    <source>
        <dbReference type="EMBL" id="CAH0052514.1"/>
    </source>
</evidence>
<proteinExistence type="predicted"/>
<dbReference type="Gene3D" id="3.10.180.10">
    <property type="entry name" value="2,3-Dihydroxybiphenyl 1,2-Dioxygenase, domain 1"/>
    <property type="match status" value="1"/>
</dbReference>
<dbReference type="CDD" id="cd07233">
    <property type="entry name" value="GlxI_Zn"/>
    <property type="match status" value="1"/>
</dbReference>
<reference evidence="3" key="1">
    <citation type="submission" date="2019-06" db="EMBL/GenBank/DDBJ databases">
        <authorList>
            <person name="Broberg M."/>
        </authorList>
    </citation>
    <scope>NUCLEOTIDE SEQUENCE [LARGE SCALE GENOMIC DNA]</scope>
</reference>
<dbReference type="InterPro" id="IPR004360">
    <property type="entry name" value="Glyas_Fos-R_dOase_dom"/>
</dbReference>
<dbReference type="EMBL" id="CABFOC020000044">
    <property type="protein sequence ID" value="CAH0052514.1"/>
    <property type="molecule type" value="Genomic_DNA"/>
</dbReference>
<keyword evidence="3" id="KW-1185">Reference proteome</keyword>
<evidence type="ECO:0000313" key="3">
    <source>
        <dbReference type="Proteomes" id="UP000775872"/>
    </source>
</evidence>
<dbReference type="PROSITE" id="PS51819">
    <property type="entry name" value="VOC"/>
    <property type="match status" value="1"/>
</dbReference>
<organism evidence="2 3">
    <name type="scientific">Clonostachys solani</name>
    <dbReference type="NCBI Taxonomy" id="160281"/>
    <lineage>
        <taxon>Eukaryota</taxon>
        <taxon>Fungi</taxon>
        <taxon>Dikarya</taxon>
        <taxon>Ascomycota</taxon>
        <taxon>Pezizomycotina</taxon>
        <taxon>Sordariomycetes</taxon>
        <taxon>Hypocreomycetidae</taxon>
        <taxon>Hypocreales</taxon>
        <taxon>Bionectriaceae</taxon>
        <taxon>Clonostachys</taxon>
    </lineage>
</organism>
<gene>
    <name evidence="2" type="ORF">CSOL1703_00015638</name>
</gene>
<dbReference type="Proteomes" id="UP000775872">
    <property type="component" value="Unassembled WGS sequence"/>
</dbReference>
<feature type="domain" description="VOC" evidence="1">
    <location>
        <begin position="33"/>
        <end position="208"/>
    </location>
</feature>
<evidence type="ECO:0000259" key="1">
    <source>
        <dbReference type="PROSITE" id="PS51819"/>
    </source>
</evidence>
<sequence length="215" mass="23514">MHSPSPFPLGQYLANGNHTDPPLLPDGPTTGFKFNHMMMRIKDPARSLNFYIKLMGMRTVFTINTGPFTIYYLGYPQTDAHRADLKAFGEETVPKLAHTLGLLELYHVHGTEKSAGEISTGNQPPNLGFGHLGFSVPDVPSALEHLVSHGVEVLKPLGAASRSDVPLSQWEADRGLGAGELHPTYQAVFKQIAFVKDPDGYIVELVPQKMNALDP</sequence>